<dbReference type="AlphaFoldDB" id="A0A2P5Z6B9"/>
<evidence type="ECO:0000259" key="6">
    <source>
        <dbReference type="PROSITE" id="PS50110"/>
    </source>
</evidence>
<dbReference type="InterPro" id="IPR011006">
    <property type="entry name" value="CheY-like_superfamily"/>
</dbReference>
<dbReference type="PANTHER" id="PTHR48111:SF67">
    <property type="entry name" value="TRANSCRIPTIONAL REGULATORY PROTEIN TCTD"/>
    <property type="match status" value="1"/>
</dbReference>
<dbReference type="SUPFAM" id="SSF46894">
    <property type="entry name" value="C-terminal effector domain of the bipartite response regulators"/>
    <property type="match status" value="1"/>
</dbReference>
<organism evidence="8 9">
    <name type="scientific">Xanthomonas sacchari</name>
    <dbReference type="NCBI Taxonomy" id="56458"/>
    <lineage>
        <taxon>Bacteria</taxon>
        <taxon>Pseudomonadati</taxon>
        <taxon>Pseudomonadota</taxon>
        <taxon>Gammaproteobacteria</taxon>
        <taxon>Lysobacterales</taxon>
        <taxon>Lysobacteraceae</taxon>
        <taxon>Xanthomonas</taxon>
    </lineage>
</organism>
<dbReference type="InterPro" id="IPR016032">
    <property type="entry name" value="Sig_transdc_resp-reg_C-effctor"/>
</dbReference>
<accession>A0A2P5Z6B9</accession>
<evidence type="ECO:0000256" key="2">
    <source>
        <dbReference type="ARBA" id="ARBA00023125"/>
    </source>
</evidence>
<dbReference type="RefSeq" id="WP_010340992.1">
    <property type="nucleotide sequence ID" value="NZ_CP132343.1"/>
</dbReference>
<dbReference type="GO" id="GO:0000156">
    <property type="term" value="F:phosphorelay response regulator activity"/>
    <property type="evidence" value="ECO:0007669"/>
    <property type="project" value="TreeGrafter"/>
</dbReference>
<dbReference type="Pfam" id="PF00072">
    <property type="entry name" value="Response_reg"/>
    <property type="match status" value="1"/>
</dbReference>
<gene>
    <name evidence="8" type="ORF">XsacCFBP4641_05265</name>
</gene>
<dbReference type="GeneID" id="93877276"/>
<dbReference type="PROSITE" id="PS51755">
    <property type="entry name" value="OMPR_PHOB"/>
    <property type="match status" value="1"/>
</dbReference>
<proteinExistence type="predicted"/>
<reference evidence="8 9" key="1">
    <citation type="submission" date="2016-08" db="EMBL/GenBank/DDBJ databases">
        <authorList>
            <person name="Seilhamer J.J."/>
        </authorList>
    </citation>
    <scope>NUCLEOTIDE SEQUENCE [LARGE SCALE GENOMIC DNA]</scope>
    <source>
        <strain evidence="8 9">CFBP4641</strain>
    </source>
</reference>
<feature type="DNA-binding region" description="OmpR/PhoB-type" evidence="5">
    <location>
        <begin position="142"/>
        <end position="243"/>
    </location>
</feature>
<sequence length="246" mass="27010">MSRVSDPTPPPFAAAANAPLRVALLEDDDVLRDRVLLPGLLRHGFEAIPLRTAQALWTALEAQRVDLIVLDIGLPDSDGFTLTQQLQERRPGMGIVILSGRGEQPDLVRGLVQGADAYLIKPVQIEILAATLFSVARRMLRPAAPASEEWQLQDDGWCLFAPDGQAVPLTASERKVLQSLWQARGRLVSRDALIGMLGGNAGLEIDPHRLDALLHRLRQKVHERTGSALPLRAVRGEGYLLMPQER</sequence>
<dbReference type="CDD" id="cd00383">
    <property type="entry name" value="trans_reg_C"/>
    <property type="match status" value="1"/>
</dbReference>
<dbReference type="InterPro" id="IPR036388">
    <property type="entry name" value="WH-like_DNA-bd_sf"/>
</dbReference>
<dbReference type="Gene3D" id="1.10.10.10">
    <property type="entry name" value="Winged helix-like DNA-binding domain superfamily/Winged helix DNA-binding domain"/>
    <property type="match status" value="1"/>
</dbReference>
<comment type="caution">
    <text evidence="8">The sequence shown here is derived from an EMBL/GenBank/DDBJ whole genome shotgun (WGS) entry which is preliminary data.</text>
</comment>
<protein>
    <submittedName>
        <fullName evidence="8">DNA-binding response regulator</fullName>
    </submittedName>
</protein>
<feature type="domain" description="Response regulatory" evidence="6">
    <location>
        <begin position="22"/>
        <end position="136"/>
    </location>
</feature>
<dbReference type="GO" id="GO:0032993">
    <property type="term" value="C:protein-DNA complex"/>
    <property type="evidence" value="ECO:0007669"/>
    <property type="project" value="TreeGrafter"/>
</dbReference>
<keyword evidence="1" id="KW-0805">Transcription regulation</keyword>
<evidence type="ECO:0000256" key="1">
    <source>
        <dbReference type="ARBA" id="ARBA00023015"/>
    </source>
</evidence>
<evidence type="ECO:0000256" key="3">
    <source>
        <dbReference type="ARBA" id="ARBA00023163"/>
    </source>
</evidence>
<dbReference type="SMART" id="SM00448">
    <property type="entry name" value="REC"/>
    <property type="match status" value="1"/>
</dbReference>
<dbReference type="OrthoDB" id="6117814at2"/>
<dbReference type="InterPro" id="IPR001789">
    <property type="entry name" value="Sig_transdc_resp-reg_receiver"/>
</dbReference>
<dbReference type="EMBL" id="MDEK01000004">
    <property type="protein sequence ID" value="PPU83787.1"/>
    <property type="molecule type" value="Genomic_DNA"/>
</dbReference>
<dbReference type="SUPFAM" id="SSF52172">
    <property type="entry name" value="CheY-like"/>
    <property type="match status" value="1"/>
</dbReference>
<evidence type="ECO:0000313" key="8">
    <source>
        <dbReference type="EMBL" id="PPU83787.1"/>
    </source>
</evidence>
<feature type="modified residue" description="4-aspartylphosphate" evidence="4">
    <location>
        <position position="71"/>
    </location>
</feature>
<dbReference type="GO" id="GO:0006355">
    <property type="term" value="P:regulation of DNA-templated transcription"/>
    <property type="evidence" value="ECO:0007669"/>
    <property type="project" value="InterPro"/>
</dbReference>
<keyword evidence="4" id="KW-0597">Phosphoprotein</keyword>
<evidence type="ECO:0000259" key="7">
    <source>
        <dbReference type="PROSITE" id="PS51755"/>
    </source>
</evidence>
<dbReference type="STRING" id="56458.SB85_11575"/>
<dbReference type="GO" id="GO:0000976">
    <property type="term" value="F:transcription cis-regulatory region binding"/>
    <property type="evidence" value="ECO:0007669"/>
    <property type="project" value="TreeGrafter"/>
</dbReference>
<dbReference type="InterPro" id="IPR001867">
    <property type="entry name" value="OmpR/PhoB-type_DNA-bd"/>
</dbReference>
<dbReference type="SMART" id="SM00862">
    <property type="entry name" value="Trans_reg_C"/>
    <property type="match status" value="1"/>
</dbReference>
<dbReference type="PANTHER" id="PTHR48111">
    <property type="entry name" value="REGULATOR OF RPOS"/>
    <property type="match status" value="1"/>
</dbReference>
<dbReference type="PROSITE" id="PS50110">
    <property type="entry name" value="RESPONSE_REGULATORY"/>
    <property type="match status" value="1"/>
</dbReference>
<dbReference type="Gene3D" id="3.40.50.2300">
    <property type="match status" value="1"/>
</dbReference>
<dbReference type="GO" id="GO:0005829">
    <property type="term" value="C:cytosol"/>
    <property type="evidence" value="ECO:0007669"/>
    <property type="project" value="TreeGrafter"/>
</dbReference>
<dbReference type="Proteomes" id="UP000247346">
    <property type="component" value="Unassembled WGS sequence"/>
</dbReference>
<dbReference type="InterPro" id="IPR039420">
    <property type="entry name" value="WalR-like"/>
</dbReference>
<name>A0A2P5Z6B9_9XANT</name>
<evidence type="ECO:0000256" key="5">
    <source>
        <dbReference type="PROSITE-ProRule" id="PRU01091"/>
    </source>
</evidence>
<keyword evidence="3" id="KW-0804">Transcription</keyword>
<evidence type="ECO:0000313" key="9">
    <source>
        <dbReference type="Proteomes" id="UP000247346"/>
    </source>
</evidence>
<dbReference type="Pfam" id="PF00486">
    <property type="entry name" value="Trans_reg_C"/>
    <property type="match status" value="1"/>
</dbReference>
<feature type="domain" description="OmpR/PhoB-type" evidence="7">
    <location>
        <begin position="142"/>
        <end position="243"/>
    </location>
</feature>
<keyword evidence="2 5" id="KW-0238">DNA-binding</keyword>
<evidence type="ECO:0000256" key="4">
    <source>
        <dbReference type="PROSITE-ProRule" id="PRU00169"/>
    </source>
</evidence>